<keyword evidence="2" id="KW-0812">Transmembrane</keyword>
<reference evidence="3 4" key="1">
    <citation type="submission" date="2019-02" db="EMBL/GenBank/DDBJ databases">
        <title>Deep-cultivation of Planctomycetes and their phenomic and genomic characterization uncovers novel biology.</title>
        <authorList>
            <person name="Wiegand S."/>
            <person name="Jogler M."/>
            <person name="Boedeker C."/>
            <person name="Pinto D."/>
            <person name="Vollmers J."/>
            <person name="Rivas-Marin E."/>
            <person name="Kohn T."/>
            <person name="Peeters S.H."/>
            <person name="Heuer A."/>
            <person name="Rast P."/>
            <person name="Oberbeckmann S."/>
            <person name="Bunk B."/>
            <person name="Jeske O."/>
            <person name="Meyerdierks A."/>
            <person name="Storesund J.E."/>
            <person name="Kallscheuer N."/>
            <person name="Luecker S."/>
            <person name="Lage O.M."/>
            <person name="Pohl T."/>
            <person name="Merkel B.J."/>
            <person name="Hornburger P."/>
            <person name="Mueller R.-W."/>
            <person name="Bruemmer F."/>
            <person name="Labrenz M."/>
            <person name="Spormann A.M."/>
            <person name="Op den Camp H."/>
            <person name="Overmann J."/>
            <person name="Amann R."/>
            <person name="Jetten M.S.M."/>
            <person name="Mascher T."/>
            <person name="Medema M.H."/>
            <person name="Devos D.P."/>
            <person name="Kaster A.-K."/>
            <person name="Ovreas L."/>
            <person name="Rohde M."/>
            <person name="Galperin M.Y."/>
            <person name="Jogler C."/>
        </authorList>
    </citation>
    <scope>NUCLEOTIDE SEQUENCE [LARGE SCALE GENOMIC DNA]</scope>
    <source>
        <strain evidence="3 4">Mal52</strain>
    </source>
</reference>
<dbReference type="RefSeq" id="WP_145376684.1">
    <property type="nucleotide sequence ID" value="NZ_CP036276.1"/>
</dbReference>
<dbReference type="EMBL" id="CP036276">
    <property type="protein sequence ID" value="QDU44305.1"/>
    <property type="molecule type" value="Genomic_DNA"/>
</dbReference>
<accession>A0A517ZPA0</accession>
<feature type="region of interest" description="Disordered" evidence="1">
    <location>
        <begin position="235"/>
        <end position="285"/>
    </location>
</feature>
<evidence type="ECO:0000256" key="1">
    <source>
        <dbReference type="SAM" id="MobiDB-lite"/>
    </source>
</evidence>
<keyword evidence="2" id="KW-0472">Membrane</keyword>
<evidence type="ECO:0000313" key="4">
    <source>
        <dbReference type="Proteomes" id="UP000319383"/>
    </source>
</evidence>
<name>A0A517ZPA0_9PLAN</name>
<dbReference type="KEGG" id="sdyn:Mal52_27840"/>
<proteinExistence type="predicted"/>
<evidence type="ECO:0000313" key="3">
    <source>
        <dbReference type="EMBL" id="QDU44305.1"/>
    </source>
</evidence>
<keyword evidence="2" id="KW-1133">Transmembrane helix</keyword>
<dbReference type="AlphaFoldDB" id="A0A517ZPA0"/>
<dbReference type="Proteomes" id="UP000319383">
    <property type="component" value="Chromosome"/>
</dbReference>
<organism evidence="3 4">
    <name type="scientific">Symmachiella dynata</name>
    <dbReference type="NCBI Taxonomy" id="2527995"/>
    <lineage>
        <taxon>Bacteria</taxon>
        <taxon>Pseudomonadati</taxon>
        <taxon>Planctomycetota</taxon>
        <taxon>Planctomycetia</taxon>
        <taxon>Planctomycetales</taxon>
        <taxon>Planctomycetaceae</taxon>
        <taxon>Symmachiella</taxon>
    </lineage>
</organism>
<feature type="transmembrane region" description="Helical" evidence="2">
    <location>
        <begin position="25"/>
        <end position="48"/>
    </location>
</feature>
<protein>
    <submittedName>
        <fullName evidence="3">Uncharacterized protein</fullName>
    </submittedName>
</protein>
<gene>
    <name evidence="3" type="ORF">Mal52_27840</name>
</gene>
<evidence type="ECO:0000256" key="2">
    <source>
        <dbReference type="SAM" id="Phobius"/>
    </source>
</evidence>
<keyword evidence="4" id="KW-1185">Reference proteome</keyword>
<sequence>MKNNESLRTIDTVITRIETLERKAYLYRLATCLLCVGLFLLVSLGAAMNVLGPVKATSFVLVGADGNTLAEFGAVDNEVGLFFMDADGARSGALRRAADGSSRFEADDFVVIDSKGKNPVAKLGRNGSDEPGLWIQQDSQVLNCIRQRKDGTVYFKANDYYIANNKGSTIAQLGTGVLDTPGLWFGSGDNEYTCVYQGKDGLVTMRASRFLAAPSNKYHLAMLGIDGNEGSLWVKRTPRPSRPNESSEQGNGRPVREKGNATIGGASKGKTRNNDAPRTFAPQKQ</sequence>